<dbReference type="GO" id="GO:0051603">
    <property type="term" value="P:proteolysis involved in protein catabolic process"/>
    <property type="evidence" value="ECO:0007669"/>
    <property type="project" value="TreeGrafter"/>
</dbReference>
<keyword evidence="9" id="KW-1185">Reference proteome</keyword>
<sequence>MGWYRTPNMFNASTRLVTRNSIQESSTTTKTFQWYPKNKYQNPRINPSNIASKVPSLCAPLLRYYRTTKNQQNHLSPFFSNLSKRYYCNFPQKQDKFTPKKYKKSLEDQVVKSVLKYVGIILLAVTVCFGRLEKIPYSKRRHLVILPPGLERMLGEFVFKHQKAKYVKRILPETDPKSVRVKAIANDIIEAIQRDVKDGLMGLSDNENHFKKFNWEIIVIDRFNKNAFCCPGGKIVVFTGLLNYLESDAEIATVVGHEIGHAIARHGSEGITCNLWMIILMLGLHLLFNAPEVISKTCKYLLALPHSRRMEKEADYIGLLLMASAGYDPRSAPKVYEKMGKLSGHSNRADEYVSTHPIGKNRAQLLDKVMDEALIIYKKVQARRDPNEEVQGFLYDGNLSSYSL</sequence>
<dbReference type="InterPro" id="IPR051156">
    <property type="entry name" value="Mito/Outer_Membr_Metalloprot"/>
</dbReference>
<evidence type="ECO:0000256" key="3">
    <source>
        <dbReference type="ARBA" id="ARBA00022801"/>
    </source>
</evidence>
<evidence type="ECO:0000256" key="1">
    <source>
        <dbReference type="ARBA" id="ARBA00022670"/>
    </source>
</evidence>
<dbReference type="Pfam" id="PF01435">
    <property type="entry name" value="Peptidase_M48"/>
    <property type="match status" value="1"/>
</dbReference>
<gene>
    <name evidence="8" type="ORF">LIER_33349</name>
</gene>
<evidence type="ECO:0000256" key="5">
    <source>
        <dbReference type="ARBA" id="ARBA00023049"/>
    </source>
</evidence>
<evidence type="ECO:0000256" key="4">
    <source>
        <dbReference type="ARBA" id="ARBA00022833"/>
    </source>
</evidence>
<dbReference type="PANTHER" id="PTHR22726">
    <property type="entry name" value="METALLOENDOPEPTIDASE OMA1"/>
    <property type="match status" value="1"/>
</dbReference>
<keyword evidence="4 6" id="KW-0862">Zinc</keyword>
<protein>
    <submittedName>
        <fullName evidence="8">Metalloprotease</fullName>
    </submittedName>
</protein>
<evidence type="ECO:0000259" key="7">
    <source>
        <dbReference type="Pfam" id="PF01435"/>
    </source>
</evidence>
<reference evidence="8 9" key="1">
    <citation type="submission" date="2024-01" db="EMBL/GenBank/DDBJ databases">
        <title>The complete chloroplast genome sequence of Lithospermum erythrorhizon: insights into the phylogenetic relationship among Boraginaceae species and the maternal lineages of purple gromwells.</title>
        <authorList>
            <person name="Okada T."/>
            <person name="Watanabe K."/>
        </authorList>
    </citation>
    <scope>NUCLEOTIDE SEQUENCE [LARGE SCALE GENOMIC DNA]</scope>
</reference>
<keyword evidence="3 6" id="KW-0378">Hydrolase</keyword>
<organism evidence="8 9">
    <name type="scientific">Lithospermum erythrorhizon</name>
    <name type="common">Purple gromwell</name>
    <name type="synonym">Lithospermum officinale var. erythrorhizon</name>
    <dbReference type="NCBI Taxonomy" id="34254"/>
    <lineage>
        <taxon>Eukaryota</taxon>
        <taxon>Viridiplantae</taxon>
        <taxon>Streptophyta</taxon>
        <taxon>Embryophyta</taxon>
        <taxon>Tracheophyta</taxon>
        <taxon>Spermatophyta</taxon>
        <taxon>Magnoliopsida</taxon>
        <taxon>eudicotyledons</taxon>
        <taxon>Gunneridae</taxon>
        <taxon>Pentapetalae</taxon>
        <taxon>asterids</taxon>
        <taxon>lamiids</taxon>
        <taxon>Boraginales</taxon>
        <taxon>Boraginaceae</taxon>
        <taxon>Boraginoideae</taxon>
        <taxon>Lithospermeae</taxon>
        <taxon>Lithospermum</taxon>
    </lineage>
</organism>
<dbReference type="GO" id="GO:0016020">
    <property type="term" value="C:membrane"/>
    <property type="evidence" value="ECO:0007669"/>
    <property type="project" value="TreeGrafter"/>
</dbReference>
<keyword evidence="1 6" id="KW-0645">Protease</keyword>
<dbReference type="GO" id="GO:0046872">
    <property type="term" value="F:metal ion binding"/>
    <property type="evidence" value="ECO:0007669"/>
    <property type="project" value="UniProtKB-KW"/>
</dbReference>
<dbReference type="Proteomes" id="UP001454036">
    <property type="component" value="Unassembled WGS sequence"/>
</dbReference>
<keyword evidence="2" id="KW-0479">Metal-binding</keyword>
<dbReference type="AlphaFoldDB" id="A0AAV3S1P6"/>
<comment type="caution">
    <text evidence="8">The sequence shown here is derived from an EMBL/GenBank/DDBJ whole genome shotgun (WGS) entry which is preliminary data.</text>
</comment>
<evidence type="ECO:0000256" key="6">
    <source>
        <dbReference type="RuleBase" id="RU003983"/>
    </source>
</evidence>
<accession>A0AAV3S1P6</accession>
<comment type="cofactor">
    <cofactor evidence="6">
        <name>Zn(2+)</name>
        <dbReference type="ChEBI" id="CHEBI:29105"/>
    </cofactor>
    <text evidence="6">Binds 1 zinc ion per subunit.</text>
</comment>
<dbReference type="InterPro" id="IPR001915">
    <property type="entry name" value="Peptidase_M48"/>
</dbReference>
<feature type="domain" description="Peptidase M48" evidence="7">
    <location>
        <begin position="207"/>
        <end position="368"/>
    </location>
</feature>
<evidence type="ECO:0000313" key="9">
    <source>
        <dbReference type="Proteomes" id="UP001454036"/>
    </source>
</evidence>
<evidence type="ECO:0000256" key="2">
    <source>
        <dbReference type="ARBA" id="ARBA00022723"/>
    </source>
</evidence>
<comment type="similarity">
    <text evidence="6">Belongs to the peptidase M48 family.</text>
</comment>
<dbReference type="PANTHER" id="PTHR22726:SF1">
    <property type="entry name" value="METALLOENDOPEPTIDASE OMA1, MITOCHONDRIAL"/>
    <property type="match status" value="1"/>
</dbReference>
<name>A0AAV3S1P6_LITER</name>
<dbReference type="Gene3D" id="3.30.2010.10">
    <property type="entry name" value="Metalloproteases ('zincins'), catalytic domain"/>
    <property type="match status" value="1"/>
</dbReference>
<dbReference type="CDD" id="cd07331">
    <property type="entry name" value="M48C_Oma1_like"/>
    <property type="match status" value="1"/>
</dbReference>
<proteinExistence type="inferred from homology"/>
<dbReference type="EMBL" id="BAABME010013338">
    <property type="protein sequence ID" value="GAA0186061.1"/>
    <property type="molecule type" value="Genomic_DNA"/>
</dbReference>
<evidence type="ECO:0000313" key="8">
    <source>
        <dbReference type="EMBL" id="GAA0186061.1"/>
    </source>
</evidence>
<dbReference type="GO" id="GO:0004222">
    <property type="term" value="F:metalloendopeptidase activity"/>
    <property type="evidence" value="ECO:0007669"/>
    <property type="project" value="InterPro"/>
</dbReference>
<keyword evidence="5 6" id="KW-0482">Metalloprotease</keyword>